<sequence length="675" mass="73303">MENATRWTVTIREDARLVETGSAPIILERRTAALLLYLASEGAVSRSRLSGLLYPEAGEGTARNNLVQLLRRLKRVAGAALVAGDTVLALQADVKVSVAEDPQAPGALLGAFQFADLPEFETWLLTLRTRLTDERRRHLSGQADQLAAGGRPREAAAVLGEALRLDPLAEELWNRQMRLLYLAGDRTGALAAYEACREALATQLGAEPLAATQQLAEELRRGSPGPDLPLPPPVIMPAATLRPPVLIGREREWATMEEAWARGQNILISGLPGVGKTRLAQEFAASCGVYAHQETRPGDAALPYGAAARNVRRILAAYPDLTPEPWEKRELSRILPEFLTSEGPPEPMRVEEDWQRFVTAVARMLGHEAQRVACTLDDDTQYYDRASFELGAVIFRPDQTHRSAGRPPRLIATFRTGEVPPELLHMVQSVVRQGEAIHIELQPLPEVDVHALVRSLDLPGAAAHLDDLTRATGGNPLYVLETLKHLVQTGSLAEALPEQLLPQTVGATITGRLGRLSPGALHVARAASVLQSDFGPELVAEVLGAPLMTVAAAWEELEAAQVLAGNRFTHDLVYEAVLSGIPDAVRAMMHRSAARALEGRHIPPARVAGHWQRGKEPGRAAPWLRRAAEEAQGTRRPVEADEWYAAAELAYAALSDPQGISEMRRARAALMGVTP</sequence>
<dbReference type="InterPro" id="IPR041664">
    <property type="entry name" value="AAA_16"/>
</dbReference>
<dbReference type="SUPFAM" id="SSF52540">
    <property type="entry name" value="P-loop containing nucleoside triphosphate hydrolases"/>
    <property type="match status" value="1"/>
</dbReference>
<dbReference type="Proteomes" id="UP000552709">
    <property type="component" value="Unassembled WGS sequence"/>
</dbReference>
<evidence type="ECO:0000313" key="4">
    <source>
        <dbReference type="EMBL" id="MBB5363406.1"/>
    </source>
</evidence>
<dbReference type="SUPFAM" id="SSF48452">
    <property type="entry name" value="TPR-like"/>
    <property type="match status" value="1"/>
</dbReference>
<dbReference type="GO" id="GO:0004016">
    <property type="term" value="F:adenylate cyclase activity"/>
    <property type="evidence" value="ECO:0007669"/>
    <property type="project" value="TreeGrafter"/>
</dbReference>
<dbReference type="SMART" id="SM01043">
    <property type="entry name" value="BTAD"/>
    <property type="match status" value="1"/>
</dbReference>
<dbReference type="Pfam" id="PF03704">
    <property type="entry name" value="BTAD"/>
    <property type="match status" value="1"/>
</dbReference>
<protein>
    <submittedName>
        <fullName evidence="4">DNA-binding SARP family transcriptional activator</fullName>
    </submittedName>
</protein>
<gene>
    <name evidence="4" type="ORF">HNQ08_002504</name>
</gene>
<dbReference type="RefSeq" id="WP_184132222.1">
    <property type="nucleotide sequence ID" value="NZ_JACHFL010000005.1"/>
</dbReference>
<accession>A0A7W8NEJ3</accession>
<keyword evidence="4" id="KW-0238">DNA-binding</keyword>
<dbReference type="InterPro" id="IPR027417">
    <property type="entry name" value="P-loop_NTPase"/>
</dbReference>
<keyword evidence="2" id="KW-0067">ATP-binding</keyword>
<evidence type="ECO:0000259" key="3">
    <source>
        <dbReference type="SMART" id="SM01043"/>
    </source>
</evidence>
<dbReference type="Gene3D" id="3.40.50.300">
    <property type="entry name" value="P-loop containing nucleotide triphosphate hydrolases"/>
    <property type="match status" value="1"/>
</dbReference>
<dbReference type="GO" id="GO:0005737">
    <property type="term" value="C:cytoplasm"/>
    <property type="evidence" value="ECO:0007669"/>
    <property type="project" value="TreeGrafter"/>
</dbReference>
<keyword evidence="5" id="KW-1185">Reference proteome</keyword>
<evidence type="ECO:0000256" key="1">
    <source>
        <dbReference type="ARBA" id="ARBA00022741"/>
    </source>
</evidence>
<evidence type="ECO:0000313" key="5">
    <source>
        <dbReference type="Proteomes" id="UP000552709"/>
    </source>
</evidence>
<dbReference type="Pfam" id="PF13191">
    <property type="entry name" value="AAA_16"/>
    <property type="match status" value="1"/>
</dbReference>
<dbReference type="PANTHER" id="PTHR16305:SF35">
    <property type="entry name" value="TRANSCRIPTIONAL ACTIVATOR DOMAIN"/>
    <property type="match status" value="1"/>
</dbReference>
<dbReference type="InterPro" id="IPR005158">
    <property type="entry name" value="BTAD"/>
</dbReference>
<dbReference type="GO" id="GO:0005524">
    <property type="term" value="F:ATP binding"/>
    <property type="evidence" value="ECO:0007669"/>
    <property type="project" value="UniProtKB-KW"/>
</dbReference>
<dbReference type="InterPro" id="IPR011990">
    <property type="entry name" value="TPR-like_helical_dom_sf"/>
</dbReference>
<dbReference type="Gene3D" id="1.25.40.10">
    <property type="entry name" value="Tetratricopeptide repeat domain"/>
    <property type="match status" value="1"/>
</dbReference>
<keyword evidence="1" id="KW-0547">Nucleotide-binding</keyword>
<dbReference type="PANTHER" id="PTHR16305">
    <property type="entry name" value="TESTICULAR SOLUBLE ADENYLYL CYCLASE"/>
    <property type="match status" value="1"/>
</dbReference>
<proteinExistence type="predicted"/>
<dbReference type="EMBL" id="JACHFL010000005">
    <property type="protein sequence ID" value="MBB5363406.1"/>
    <property type="molecule type" value="Genomic_DNA"/>
</dbReference>
<comment type="caution">
    <text evidence="4">The sequence shown here is derived from an EMBL/GenBank/DDBJ whole genome shotgun (WGS) entry which is preliminary data.</text>
</comment>
<organism evidence="4 5">
    <name type="scientific">Deinococcus humi</name>
    <dbReference type="NCBI Taxonomy" id="662880"/>
    <lineage>
        <taxon>Bacteria</taxon>
        <taxon>Thermotogati</taxon>
        <taxon>Deinococcota</taxon>
        <taxon>Deinococci</taxon>
        <taxon>Deinococcales</taxon>
        <taxon>Deinococcaceae</taxon>
        <taxon>Deinococcus</taxon>
    </lineage>
</organism>
<dbReference type="AlphaFoldDB" id="A0A7W8NEJ3"/>
<dbReference type="GO" id="GO:0003677">
    <property type="term" value="F:DNA binding"/>
    <property type="evidence" value="ECO:0007669"/>
    <property type="project" value="UniProtKB-KW"/>
</dbReference>
<evidence type="ECO:0000256" key="2">
    <source>
        <dbReference type="ARBA" id="ARBA00022840"/>
    </source>
</evidence>
<reference evidence="4 5" key="1">
    <citation type="submission" date="2020-08" db="EMBL/GenBank/DDBJ databases">
        <title>Genomic Encyclopedia of Type Strains, Phase IV (KMG-IV): sequencing the most valuable type-strain genomes for metagenomic binning, comparative biology and taxonomic classification.</title>
        <authorList>
            <person name="Goeker M."/>
        </authorList>
    </citation>
    <scope>NUCLEOTIDE SEQUENCE [LARGE SCALE GENOMIC DNA]</scope>
    <source>
        <strain evidence="4 5">DSM 27939</strain>
    </source>
</reference>
<feature type="domain" description="Bacterial transcriptional activator" evidence="3">
    <location>
        <begin position="87"/>
        <end position="220"/>
    </location>
</feature>
<name>A0A7W8NEJ3_9DEIO</name>